<evidence type="ECO:0000256" key="7">
    <source>
        <dbReference type="ARBA" id="ARBA00022989"/>
    </source>
</evidence>
<keyword evidence="16" id="KW-1185">Reference proteome</keyword>
<sequence length="941" mass="105338">MSRYTDADYLEADEAQRYNPQVPHPLTTASPDRWGNNPSYHYNQPLSVPPPPPLLPPGGPGPAFPNPFEPPSDVSLPPQHTYQQFNYDSNDHNDPYQRPNSTHPLAGEYDYAPPIQMQPPQPHTSYFEPHYGSEPQLTPPSTSYTLQDDGVQPVDEEEGGDIPLLTRRRNYSESLGGPVNIHYGRIPQRVVRRFKTTKKIQLYNGNLVLDCPVPSKFLDLCPQRTEREMTHMRYTAATCDPNDFRNEGYALRQVLYDPPRKTELFIVLTMYNEEEELFAGSMYGVMKNIAHLCTRERSKTWGKDGWKKVVVCIVSDGRSKINARTLSTIAAMGIYQDGVAKNVVGGKPVAAHIYEYTTQISITPSLKIKGAEQGAVPVQVIFCLKEKNQKKINSHRWFFNAFGPVLEPNVCVLLDVGTQPGPTSIYHLWKAFDINSNVGGACGEIVALKGKYWQNLLNPLVAAQNFEYKMSNILDKPLESIFGYITVLPGAFSAYRYIALQNHSGGEGPLQKYFLGEKMHGADADIFTANMYLAEDRILCWELVSKRGGSWILHYVKSAYAVTDVPDRVPELISQRRRWLNGSFFAAIHSTVKFGYIYRSSHTFARKFCIHIEMLYQTFNLIFSWFALANFYIAFIILTGALEDPTFHLGRIDIANAILQYLYLGLLVMCFLLALGNRPQGSKWGYTVAMIGFAVITVYMTVAAIYLAIQGIESVHAAHNSLTGSSLWSDAVFRNIVLSLLATFGLYLVSSVLFFEPWHMVTSFVQYLLLAPSYINVRGCLQLTSYSDVSWGTKGDNAPVKTDLGVVAKAKDNNVEVAVPTEEKDINAAYEDAIAVISSKAPKVEQKRDSNTKREDYYRQFRTKLAFLIICQLFSVLLAWTLSNGALAVTISHANSNAKTHGASASVNGYMAFILFSVVGLAFFRFIGATSYLVVRLFAGE</sequence>
<feature type="transmembrane region" description="Helical" evidence="12">
    <location>
        <begin position="579"/>
        <end position="598"/>
    </location>
</feature>
<feature type="transmembrane region" description="Helical" evidence="12">
    <location>
        <begin position="911"/>
        <end position="935"/>
    </location>
</feature>
<evidence type="ECO:0000256" key="2">
    <source>
        <dbReference type="ARBA" id="ARBA00012543"/>
    </source>
</evidence>
<keyword evidence="3 12" id="KW-1003">Cell membrane</keyword>
<keyword evidence="6 12" id="KW-0812">Transmembrane</keyword>
<dbReference type="Pfam" id="PF01644">
    <property type="entry name" value="Chitin_synth_1"/>
    <property type="match status" value="1"/>
</dbReference>
<evidence type="ECO:0000259" key="14">
    <source>
        <dbReference type="Pfam" id="PF08407"/>
    </source>
</evidence>
<gene>
    <name evidence="15" type="ORF">BS47DRAFT_1405060</name>
</gene>
<feature type="transmembrane region" description="Helical" evidence="12">
    <location>
        <begin position="654"/>
        <end position="676"/>
    </location>
</feature>
<evidence type="ECO:0000313" key="15">
    <source>
        <dbReference type="EMBL" id="KAF9521212.1"/>
    </source>
</evidence>
<dbReference type="Pfam" id="PF08407">
    <property type="entry name" value="Chitin_synth_1N"/>
    <property type="match status" value="1"/>
</dbReference>
<organism evidence="15 16">
    <name type="scientific">Hydnum rufescens UP504</name>
    <dbReference type="NCBI Taxonomy" id="1448309"/>
    <lineage>
        <taxon>Eukaryota</taxon>
        <taxon>Fungi</taxon>
        <taxon>Dikarya</taxon>
        <taxon>Basidiomycota</taxon>
        <taxon>Agaricomycotina</taxon>
        <taxon>Agaricomycetes</taxon>
        <taxon>Cantharellales</taxon>
        <taxon>Hydnaceae</taxon>
        <taxon>Hydnum</taxon>
    </lineage>
</organism>
<evidence type="ECO:0000256" key="5">
    <source>
        <dbReference type="ARBA" id="ARBA00022679"/>
    </source>
</evidence>
<comment type="catalytic activity">
    <reaction evidence="11 12">
        <text>[(1-&gt;4)-N-acetyl-beta-D-glucosaminyl](n) + UDP-N-acetyl-alpha-D-glucosamine = [(1-&gt;4)-N-acetyl-beta-D-glucosaminyl](n+1) + UDP + H(+)</text>
        <dbReference type="Rhea" id="RHEA:16637"/>
        <dbReference type="Rhea" id="RHEA-COMP:9593"/>
        <dbReference type="Rhea" id="RHEA-COMP:9595"/>
        <dbReference type="ChEBI" id="CHEBI:15378"/>
        <dbReference type="ChEBI" id="CHEBI:17029"/>
        <dbReference type="ChEBI" id="CHEBI:57705"/>
        <dbReference type="ChEBI" id="CHEBI:58223"/>
        <dbReference type="EC" id="2.4.1.16"/>
    </reaction>
</comment>
<dbReference type="InterPro" id="IPR004835">
    <property type="entry name" value="Chitin_synth"/>
</dbReference>
<keyword evidence="7 12" id="KW-1133">Transmembrane helix</keyword>
<dbReference type="InterPro" id="IPR029044">
    <property type="entry name" value="Nucleotide-diphossugar_trans"/>
</dbReference>
<dbReference type="GO" id="GO:0005886">
    <property type="term" value="C:plasma membrane"/>
    <property type="evidence" value="ECO:0007669"/>
    <property type="project" value="UniProtKB-SubCell"/>
</dbReference>
<feature type="transmembrane region" description="Helical" evidence="12">
    <location>
        <begin position="865"/>
        <end position="891"/>
    </location>
</feature>
<keyword evidence="4 12" id="KW-0328">Glycosyltransferase</keyword>
<feature type="transmembrane region" description="Helical" evidence="12">
    <location>
        <begin position="732"/>
        <end position="755"/>
    </location>
</feature>
<evidence type="ECO:0000256" key="1">
    <source>
        <dbReference type="ARBA" id="ARBA00004651"/>
    </source>
</evidence>
<keyword evidence="8 12" id="KW-0472">Membrane</keyword>
<evidence type="ECO:0000256" key="4">
    <source>
        <dbReference type="ARBA" id="ARBA00022676"/>
    </source>
</evidence>
<feature type="compositionally biased region" description="Pro residues" evidence="13">
    <location>
        <begin position="47"/>
        <end position="70"/>
    </location>
</feature>
<feature type="domain" description="Chitin synthase N-terminal" evidence="14">
    <location>
        <begin position="195"/>
        <end position="263"/>
    </location>
</feature>
<dbReference type="PANTHER" id="PTHR22914:SF9">
    <property type="entry name" value="CHITIN SYNTHASE 1"/>
    <property type="match status" value="1"/>
</dbReference>
<keyword evidence="5 12" id="KW-0808">Transferase</keyword>
<proteinExistence type="inferred from homology"/>
<evidence type="ECO:0000256" key="3">
    <source>
        <dbReference type="ARBA" id="ARBA00022475"/>
    </source>
</evidence>
<dbReference type="EC" id="2.4.1.16" evidence="2 12"/>
<evidence type="ECO:0000256" key="8">
    <source>
        <dbReference type="ARBA" id="ARBA00023136"/>
    </source>
</evidence>
<comment type="caution">
    <text evidence="15">The sequence shown here is derived from an EMBL/GenBank/DDBJ whole genome shotgun (WGS) entry which is preliminary data.</text>
</comment>
<feature type="compositionally biased region" description="Polar residues" evidence="13">
    <location>
        <begin position="135"/>
        <end position="145"/>
    </location>
</feature>
<evidence type="ECO:0000256" key="12">
    <source>
        <dbReference type="RuleBase" id="RU366040"/>
    </source>
</evidence>
<evidence type="ECO:0000256" key="11">
    <source>
        <dbReference type="ARBA" id="ARBA00048014"/>
    </source>
</evidence>
<feature type="transmembrane region" description="Helical" evidence="12">
    <location>
        <begin position="619"/>
        <end position="642"/>
    </location>
</feature>
<dbReference type="OrthoDB" id="26569at2759"/>
<dbReference type="Proteomes" id="UP000886523">
    <property type="component" value="Unassembled WGS sequence"/>
</dbReference>
<dbReference type="EMBL" id="MU128909">
    <property type="protein sequence ID" value="KAF9521212.1"/>
    <property type="molecule type" value="Genomic_DNA"/>
</dbReference>
<dbReference type="PANTHER" id="PTHR22914">
    <property type="entry name" value="CHITIN SYNTHASE"/>
    <property type="match status" value="1"/>
</dbReference>
<name>A0A9P6E0Y6_9AGAM</name>
<evidence type="ECO:0000313" key="16">
    <source>
        <dbReference type="Proteomes" id="UP000886523"/>
    </source>
</evidence>
<dbReference type="SUPFAM" id="SSF53448">
    <property type="entry name" value="Nucleotide-diphospho-sugar transferases"/>
    <property type="match status" value="1"/>
</dbReference>
<dbReference type="GO" id="GO:0004100">
    <property type="term" value="F:chitin synthase activity"/>
    <property type="evidence" value="ECO:0007669"/>
    <property type="project" value="UniProtKB-UniRule"/>
</dbReference>
<comment type="similarity">
    <text evidence="12">Belongs to the chitin synthase family.</text>
</comment>
<dbReference type="AlphaFoldDB" id="A0A9P6E0Y6"/>
<evidence type="ECO:0000256" key="9">
    <source>
        <dbReference type="ARBA" id="ARBA00023316"/>
    </source>
</evidence>
<dbReference type="CDD" id="cd04190">
    <property type="entry name" value="Chitin_synth_C"/>
    <property type="match status" value="1"/>
</dbReference>
<comment type="function">
    <text evidence="10 12">Polymerizes chitin, a structural polymer of the cell wall and septum, by transferring the sugar moiety of UDP-GlcNAc to the non-reducing end of the growing chitin polymer.</text>
</comment>
<dbReference type="GO" id="GO:0071555">
    <property type="term" value="P:cell wall organization"/>
    <property type="evidence" value="ECO:0007669"/>
    <property type="project" value="UniProtKB-KW"/>
</dbReference>
<keyword evidence="9 12" id="KW-0961">Cell wall biogenesis/degradation</keyword>
<feature type="region of interest" description="Disordered" evidence="13">
    <location>
        <begin position="1"/>
        <end position="145"/>
    </location>
</feature>
<comment type="subcellular location">
    <subcellularLocation>
        <location evidence="1 12">Cell membrane</location>
        <topology evidence="1 12">Multi-pass membrane protein</topology>
    </subcellularLocation>
</comment>
<reference evidence="15" key="1">
    <citation type="journal article" date="2020" name="Nat. Commun.">
        <title>Large-scale genome sequencing of mycorrhizal fungi provides insights into the early evolution of symbiotic traits.</title>
        <authorList>
            <person name="Miyauchi S."/>
            <person name="Kiss E."/>
            <person name="Kuo A."/>
            <person name="Drula E."/>
            <person name="Kohler A."/>
            <person name="Sanchez-Garcia M."/>
            <person name="Morin E."/>
            <person name="Andreopoulos B."/>
            <person name="Barry K.W."/>
            <person name="Bonito G."/>
            <person name="Buee M."/>
            <person name="Carver A."/>
            <person name="Chen C."/>
            <person name="Cichocki N."/>
            <person name="Clum A."/>
            <person name="Culley D."/>
            <person name="Crous P.W."/>
            <person name="Fauchery L."/>
            <person name="Girlanda M."/>
            <person name="Hayes R.D."/>
            <person name="Keri Z."/>
            <person name="LaButti K."/>
            <person name="Lipzen A."/>
            <person name="Lombard V."/>
            <person name="Magnuson J."/>
            <person name="Maillard F."/>
            <person name="Murat C."/>
            <person name="Nolan M."/>
            <person name="Ohm R.A."/>
            <person name="Pangilinan J."/>
            <person name="Pereira M.F."/>
            <person name="Perotto S."/>
            <person name="Peter M."/>
            <person name="Pfister S."/>
            <person name="Riley R."/>
            <person name="Sitrit Y."/>
            <person name="Stielow J.B."/>
            <person name="Szollosi G."/>
            <person name="Zifcakova L."/>
            <person name="Stursova M."/>
            <person name="Spatafora J.W."/>
            <person name="Tedersoo L."/>
            <person name="Vaario L.M."/>
            <person name="Yamada A."/>
            <person name="Yan M."/>
            <person name="Wang P."/>
            <person name="Xu J."/>
            <person name="Bruns T."/>
            <person name="Baldrian P."/>
            <person name="Vilgalys R."/>
            <person name="Dunand C."/>
            <person name="Henrissat B."/>
            <person name="Grigoriev I.V."/>
            <person name="Hibbett D."/>
            <person name="Nagy L.G."/>
            <person name="Martin F.M."/>
        </authorList>
    </citation>
    <scope>NUCLEOTIDE SEQUENCE</scope>
    <source>
        <strain evidence="15">UP504</strain>
    </source>
</reference>
<dbReference type="GO" id="GO:0030428">
    <property type="term" value="C:cell septum"/>
    <property type="evidence" value="ECO:0007669"/>
    <property type="project" value="TreeGrafter"/>
</dbReference>
<dbReference type="GO" id="GO:0006031">
    <property type="term" value="P:chitin biosynthetic process"/>
    <property type="evidence" value="ECO:0007669"/>
    <property type="project" value="UniProtKB-UniRule"/>
</dbReference>
<evidence type="ECO:0000256" key="13">
    <source>
        <dbReference type="SAM" id="MobiDB-lite"/>
    </source>
</evidence>
<accession>A0A9P6E0Y6</accession>
<dbReference type="InterPro" id="IPR013616">
    <property type="entry name" value="Chitin_synth_N"/>
</dbReference>
<evidence type="ECO:0000256" key="10">
    <source>
        <dbReference type="ARBA" id="ARBA00024009"/>
    </source>
</evidence>
<evidence type="ECO:0000256" key="6">
    <source>
        <dbReference type="ARBA" id="ARBA00022692"/>
    </source>
</evidence>
<feature type="transmembrane region" description="Helical" evidence="12">
    <location>
        <begin position="688"/>
        <end position="712"/>
    </location>
</feature>
<feature type="compositionally biased region" description="Polar residues" evidence="13">
    <location>
        <begin position="78"/>
        <end position="88"/>
    </location>
</feature>
<protein>
    <recommendedName>
        <fullName evidence="2 12">Chitin synthase</fullName>
        <ecNumber evidence="2 12">2.4.1.16</ecNumber>
    </recommendedName>
</protein>